<keyword evidence="4" id="KW-0548">Nucleotidyltransferase</keyword>
<comment type="caution">
    <text evidence="11">The sequence shown here is derived from an EMBL/GenBank/DDBJ whole genome shotgun (WGS) entry which is preliminary data.</text>
</comment>
<gene>
    <name evidence="11" type="ORF">A6D92_07385</name>
</gene>
<dbReference type="AlphaFoldDB" id="A0A1Y2T4F2"/>
<evidence type="ECO:0000259" key="10">
    <source>
        <dbReference type="Pfam" id="PF12627"/>
    </source>
</evidence>
<name>A0A1Y2T4F2_SYMTR</name>
<dbReference type="GO" id="GO:0008033">
    <property type="term" value="P:tRNA processing"/>
    <property type="evidence" value="ECO:0007669"/>
    <property type="project" value="UniProtKB-KW"/>
</dbReference>
<sequence>MRILHTLSFVEDPTRILRAVRFAHRYGFRLERETEACARRAIAEGFLGRVSRERLRNELLLLLQEPACGGALQMLADLGGLEDLLPGVGLTPEVLSLLDAADGLPEAEPEISAGSRLWLVKLLVLLHPLPLNQGAALVKRLRLKRAESQACLQVLRAGDRPRPGDGPPAGPRGDRGAARGLAAGGAAAPAPAGRRRPGRGLL</sequence>
<dbReference type="GO" id="GO:0000166">
    <property type="term" value="F:nucleotide binding"/>
    <property type="evidence" value="ECO:0007669"/>
    <property type="project" value="UniProtKB-KW"/>
</dbReference>
<evidence type="ECO:0000256" key="4">
    <source>
        <dbReference type="ARBA" id="ARBA00022695"/>
    </source>
</evidence>
<dbReference type="GO" id="GO:0016779">
    <property type="term" value="F:nucleotidyltransferase activity"/>
    <property type="evidence" value="ECO:0007669"/>
    <property type="project" value="UniProtKB-KW"/>
</dbReference>
<comment type="cofactor">
    <cofactor evidence="1">
        <name>Mg(2+)</name>
        <dbReference type="ChEBI" id="CHEBI:18420"/>
    </cofactor>
</comment>
<protein>
    <recommendedName>
        <fullName evidence="10">tRNA nucleotidyltransferase/poly(A) polymerase RNA and SrmB- binding domain-containing protein</fullName>
    </recommendedName>
</protein>
<evidence type="ECO:0000256" key="7">
    <source>
        <dbReference type="ARBA" id="ARBA00022842"/>
    </source>
</evidence>
<keyword evidence="5" id="KW-0479">Metal-binding</keyword>
<dbReference type="Proteomes" id="UP000194267">
    <property type="component" value="Unassembled WGS sequence"/>
</dbReference>
<dbReference type="PANTHER" id="PTHR47788">
    <property type="entry name" value="POLYA POLYMERASE"/>
    <property type="match status" value="1"/>
</dbReference>
<evidence type="ECO:0000256" key="9">
    <source>
        <dbReference type="SAM" id="MobiDB-lite"/>
    </source>
</evidence>
<evidence type="ECO:0000256" key="2">
    <source>
        <dbReference type="ARBA" id="ARBA00007265"/>
    </source>
</evidence>
<keyword evidence="8" id="KW-0694">RNA-binding</keyword>
<dbReference type="PANTHER" id="PTHR47788:SF1">
    <property type="entry name" value="A-ADDING TRNA NUCLEOTIDYLTRANSFERASE"/>
    <property type="match status" value="1"/>
</dbReference>
<feature type="domain" description="tRNA nucleotidyltransferase/poly(A) polymerase RNA and SrmB- binding" evidence="10">
    <location>
        <begin position="27"/>
        <end position="88"/>
    </location>
</feature>
<keyword evidence="6" id="KW-0547">Nucleotide-binding</keyword>
<keyword evidence="3" id="KW-0819">tRNA processing</keyword>
<evidence type="ECO:0000256" key="5">
    <source>
        <dbReference type="ARBA" id="ARBA00022723"/>
    </source>
</evidence>
<evidence type="ECO:0000256" key="8">
    <source>
        <dbReference type="ARBA" id="ARBA00022884"/>
    </source>
</evidence>
<proteinExistence type="inferred from homology"/>
<dbReference type="GO" id="GO:0046872">
    <property type="term" value="F:metal ion binding"/>
    <property type="evidence" value="ECO:0007669"/>
    <property type="project" value="UniProtKB-KW"/>
</dbReference>
<organism evidence="11 12">
    <name type="scientific">Symbiobacterium thermophilum</name>
    <dbReference type="NCBI Taxonomy" id="2734"/>
    <lineage>
        <taxon>Bacteria</taxon>
        <taxon>Bacillati</taxon>
        <taxon>Bacillota</taxon>
        <taxon>Clostridia</taxon>
        <taxon>Eubacteriales</taxon>
        <taxon>Symbiobacteriaceae</taxon>
        <taxon>Symbiobacterium</taxon>
    </lineage>
</organism>
<dbReference type="InterPro" id="IPR052390">
    <property type="entry name" value="tRNA_nt/polyA_polymerase"/>
</dbReference>
<evidence type="ECO:0000256" key="3">
    <source>
        <dbReference type="ARBA" id="ARBA00022694"/>
    </source>
</evidence>
<feature type="region of interest" description="Disordered" evidence="9">
    <location>
        <begin position="155"/>
        <end position="202"/>
    </location>
</feature>
<accession>A0A1Y2T4F2</accession>
<evidence type="ECO:0000313" key="11">
    <source>
        <dbReference type="EMBL" id="OTA41362.1"/>
    </source>
</evidence>
<comment type="similarity">
    <text evidence="2">Belongs to the tRNA nucleotidyltransferase/poly(A) polymerase family.</text>
</comment>
<keyword evidence="7" id="KW-0460">Magnesium</keyword>
<feature type="compositionally biased region" description="Basic residues" evidence="9">
    <location>
        <begin position="193"/>
        <end position="202"/>
    </location>
</feature>
<reference evidence="12" key="1">
    <citation type="submission" date="2016-04" db="EMBL/GenBank/DDBJ databases">
        <authorList>
            <person name="Antunes L.P."/>
            <person name="Martins L.F."/>
            <person name="Pereira R.V."/>
            <person name="Thomas A.M."/>
            <person name="Barbosa D."/>
            <person name="Nascimento L."/>
            <person name="Silva G.M."/>
            <person name="Condomitti G.W."/>
            <person name="Digiampietri L.A."/>
            <person name="Lombardi K.C."/>
            <person name="Ramos P.L."/>
            <person name="Quaggio R.B."/>
            <person name="Oliveira J.C."/>
            <person name="Pascon R.C."/>
            <person name="Cruz J.B."/>
            <person name="Silva A.M."/>
            <person name="Setubal J.C."/>
        </authorList>
    </citation>
    <scope>NUCLEOTIDE SEQUENCE [LARGE SCALE GENOMIC DNA]</scope>
</reference>
<dbReference type="EMBL" id="LWLV01000531">
    <property type="protein sequence ID" value="OTA41362.1"/>
    <property type="molecule type" value="Genomic_DNA"/>
</dbReference>
<evidence type="ECO:0000256" key="6">
    <source>
        <dbReference type="ARBA" id="ARBA00022741"/>
    </source>
</evidence>
<dbReference type="SUPFAM" id="SSF81891">
    <property type="entry name" value="Poly A polymerase C-terminal region-like"/>
    <property type="match status" value="1"/>
</dbReference>
<dbReference type="Gene3D" id="1.10.3090.10">
    <property type="entry name" value="cca-adding enzyme, domain 2"/>
    <property type="match status" value="1"/>
</dbReference>
<dbReference type="Pfam" id="PF12627">
    <property type="entry name" value="PolyA_pol_RNAbd"/>
    <property type="match status" value="1"/>
</dbReference>
<keyword evidence="4" id="KW-0808">Transferase</keyword>
<evidence type="ECO:0000313" key="12">
    <source>
        <dbReference type="Proteomes" id="UP000194267"/>
    </source>
</evidence>
<dbReference type="InterPro" id="IPR032828">
    <property type="entry name" value="PolyA_RNA-bd"/>
</dbReference>
<evidence type="ECO:0000256" key="1">
    <source>
        <dbReference type="ARBA" id="ARBA00001946"/>
    </source>
</evidence>
<feature type="compositionally biased region" description="Low complexity" evidence="9">
    <location>
        <begin position="178"/>
        <end position="192"/>
    </location>
</feature>
<dbReference type="GO" id="GO:0003723">
    <property type="term" value="F:RNA binding"/>
    <property type="evidence" value="ECO:0007669"/>
    <property type="project" value="UniProtKB-KW"/>
</dbReference>